<reference evidence="1" key="1">
    <citation type="submission" date="2018-06" db="EMBL/GenBank/DDBJ databases">
        <authorList>
            <person name="O'Rourke A."/>
        </authorList>
    </citation>
    <scope>NUCLEOTIDE SEQUENCE</scope>
    <source>
        <strain evidence="1">132550021-3</strain>
    </source>
</reference>
<dbReference type="RefSeq" id="WP_112188995.1">
    <property type="nucleotide sequence ID" value="NZ_QGAQ01000015.1"/>
</dbReference>
<dbReference type="AlphaFoldDB" id="A0AAW4QA39"/>
<evidence type="ECO:0000313" key="2">
    <source>
        <dbReference type="Proteomes" id="UP001199322"/>
    </source>
</evidence>
<gene>
    <name evidence="1" type="ORF">DEE74_16915</name>
</gene>
<dbReference type="EMBL" id="QGBI01000015">
    <property type="protein sequence ID" value="MBX3891546.1"/>
    <property type="molecule type" value="Genomic_DNA"/>
</dbReference>
<organism evidence="1 2">
    <name type="scientific">Ralstonia pickettii</name>
    <name type="common">Burkholderia pickettii</name>
    <dbReference type="NCBI Taxonomy" id="329"/>
    <lineage>
        <taxon>Bacteria</taxon>
        <taxon>Pseudomonadati</taxon>
        <taxon>Pseudomonadota</taxon>
        <taxon>Betaproteobacteria</taxon>
        <taxon>Burkholderiales</taxon>
        <taxon>Burkholderiaceae</taxon>
        <taxon>Ralstonia</taxon>
    </lineage>
</organism>
<evidence type="ECO:0000313" key="1">
    <source>
        <dbReference type="EMBL" id="MBX3891546.1"/>
    </source>
</evidence>
<protein>
    <submittedName>
        <fullName evidence="1">Uncharacterized protein</fullName>
    </submittedName>
</protein>
<dbReference type="Proteomes" id="UP001199322">
    <property type="component" value="Unassembled WGS sequence"/>
</dbReference>
<comment type="caution">
    <text evidence="1">The sequence shown here is derived from an EMBL/GenBank/DDBJ whole genome shotgun (WGS) entry which is preliminary data.</text>
</comment>
<name>A0AAW4QA39_RALPI</name>
<sequence length="461" mass="52069">MEDRLQNRIFRGDEPAWANACVGNNGSPGIIDYAEGFADAAMVLLDQVLAHRFSYSTDTFIYPICFNMRHAAELYLKAAIQLLHSLGGRSRGLPPFDMDGSHDIGRIWAYFRDHAPSIDRRYQSVVDGLDDSIGDIAAVDPNGQVFRYPFGRENNKHLEEIEVINCRLLKERFAEIRAKLSELGRLSAELAYEYSLGTYTAHLSRLDVFCIAGMLPPRAEWGTAAFDEAKARIRNLFAISSNEFSRAVCLVKGNREMATLIASPIPLDHCDSEQFFAFFDAWFGLNDREEVFGWLTKDPNDMSRSPETETQDLLASIEGDAKARAEAWASVSKNLSLEAIGEIEALYTFYKTSNMYGEEFDRERVAITGHLTRKLQVGEANYGDSVMNFMEKLPVMQGVLDALNFFGHNELVRLLLDRYQLSNHAARLLEDSNWRVENRVARIQEHLRVWGGGELSGRVPV</sequence>
<accession>A0AAW4QA39</accession>
<proteinExistence type="predicted"/>